<proteinExistence type="predicted"/>
<sequence length="230" mass="24875">MRPLSSSSDGRLQLVTLCGLLGLRTDTSSTFPSGARLPPSMVHASRKKSEISLPTLSKVVPGSLEMGRTSTLGMIPRSLAHPFKLASINSELPHTPSPLSRQSNLPRTLLDGETPQMATSLLRLPSTLFDQGLPLCSGPSLSGMGDAILIREVGSTDEMKIERTRLEVVNARKLDEGMEPAALERVAAEVRQAIQKARVAKKMSQAELAKQINERLQVVEEYENGKAVPN</sequence>
<evidence type="ECO:0000313" key="2">
    <source>
        <dbReference type="Proteomes" id="UP001234297"/>
    </source>
</evidence>
<name>A0ACC2L8N4_PERAE</name>
<dbReference type="Proteomes" id="UP001234297">
    <property type="component" value="Chromosome 7"/>
</dbReference>
<organism evidence="1 2">
    <name type="scientific">Persea americana</name>
    <name type="common">Avocado</name>
    <dbReference type="NCBI Taxonomy" id="3435"/>
    <lineage>
        <taxon>Eukaryota</taxon>
        <taxon>Viridiplantae</taxon>
        <taxon>Streptophyta</taxon>
        <taxon>Embryophyta</taxon>
        <taxon>Tracheophyta</taxon>
        <taxon>Spermatophyta</taxon>
        <taxon>Magnoliopsida</taxon>
        <taxon>Magnoliidae</taxon>
        <taxon>Laurales</taxon>
        <taxon>Lauraceae</taxon>
        <taxon>Persea</taxon>
    </lineage>
</organism>
<protein>
    <submittedName>
        <fullName evidence="1">Uncharacterized protein</fullName>
    </submittedName>
</protein>
<comment type="caution">
    <text evidence="1">The sequence shown here is derived from an EMBL/GenBank/DDBJ whole genome shotgun (WGS) entry which is preliminary data.</text>
</comment>
<dbReference type="EMBL" id="CM056815">
    <property type="protein sequence ID" value="KAJ8629791.1"/>
    <property type="molecule type" value="Genomic_DNA"/>
</dbReference>
<keyword evidence="2" id="KW-1185">Reference proteome</keyword>
<reference evidence="1 2" key="1">
    <citation type="journal article" date="2022" name="Hortic Res">
        <title>A haplotype resolved chromosomal level avocado genome allows analysis of novel avocado genes.</title>
        <authorList>
            <person name="Nath O."/>
            <person name="Fletcher S.J."/>
            <person name="Hayward A."/>
            <person name="Shaw L.M."/>
            <person name="Masouleh A.K."/>
            <person name="Furtado A."/>
            <person name="Henry R.J."/>
            <person name="Mitter N."/>
        </authorList>
    </citation>
    <scope>NUCLEOTIDE SEQUENCE [LARGE SCALE GENOMIC DNA]</scope>
    <source>
        <strain evidence="2">cv. Hass</strain>
    </source>
</reference>
<gene>
    <name evidence="1" type="ORF">MRB53_023114</name>
</gene>
<accession>A0ACC2L8N4</accession>
<evidence type="ECO:0000313" key="1">
    <source>
        <dbReference type="EMBL" id="KAJ8629791.1"/>
    </source>
</evidence>